<dbReference type="InterPro" id="IPR045584">
    <property type="entry name" value="Pilin-like"/>
</dbReference>
<evidence type="ECO:0000256" key="2">
    <source>
        <dbReference type="SAM" id="Phobius"/>
    </source>
</evidence>
<dbReference type="Proteomes" id="UP001374803">
    <property type="component" value="Chromosome"/>
</dbReference>
<feature type="region of interest" description="Disordered" evidence="1">
    <location>
        <begin position="112"/>
        <end position="138"/>
    </location>
</feature>
<keyword evidence="4" id="KW-1185">Reference proteome</keyword>
<evidence type="ECO:0000256" key="1">
    <source>
        <dbReference type="SAM" id="MobiDB-lite"/>
    </source>
</evidence>
<proteinExistence type="predicted"/>
<name>A0ABZ2LHF8_9BACT</name>
<evidence type="ECO:0000313" key="4">
    <source>
        <dbReference type="Proteomes" id="UP001374803"/>
    </source>
</evidence>
<protein>
    <submittedName>
        <fullName evidence="3">Prepilin-type cleavage/methylation domain-containing protein</fullName>
    </submittedName>
</protein>
<dbReference type="SUPFAM" id="SSF54523">
    <property type="entry name" value="Pili subunits"/>
    <property type="match status" value="1"/>
</dbReference>
<organism evidence="3 4">
    <name type="scientific">Pendulispora rubella</name>
    <dbReference type="NCBI Taxonomy" id="2741070"/>
    <lineage>
        <taxon>Bacteria</taxon>
        <taxon>Pseudomonadati</taxon>
        <taxon>Myxococcota</taxon>
        <taxon>Myxococcia</taxon>
        <taxon>Myxococcales</taxon>
        <taxon>Sorangiineae</taxon>
        <taxon>Pendulisporaceae</taxon>
        <taxon>Pendulispora</taxon>
    </lineage>
</organism>
<sequence>MTLVEILIVMVIIALIMGGIIMGGGQVSSARLRASSSLITSAIKTAYTRSNAVSKSVRLVFDFEENTLWLEEASRPMVVQSKDLTATGGAEPATAAEQAAVAEGERIVKGPVAPRAQFRPVPKSDLTSQEPGGKRSLPRGITFREVQTFHDDQPRTEGRAYLYFWSGGQTERASIQVRVGKSEEDGQTLTLLVSPLTGKVTIEKGPVALKLPTDDKEASEREDSAF</sequence>
<evidence type="ECO:0000313" key="3">
    <source>
        <dbReference type="EMBL" id="WXB08591.1"/>
    </source>
</evidence>
<accession>A0ABZ2LHF8</accession>
<dbReference type="EMBL" id="CP089983">
    <property type="protein sequence ID" value="WXB08591.1"/>
    <property type="molecule type" value="Genomic_DNA"/>
</dbReference>
<keyword evidence="2" id="KW-1133">Transmembrane helix</keyword>
<keyword evidence="2" id="KW-0812">Transmembrane</keyword>
<feature type="transmembrane region" description="Helical" evidence="2">
    <location>
        <begin position="6"/>
        <end position="25"/>
    </location>
</feature>
<reference evidence="3" key="1">
    <citation type="submission" date="2021-12" db="EMBL/GenBank/DDBJ databases">
        <title>Discovery of the Pendulisporaceae a myxobacterial family with distinct sporulation behavior and unique specialized metabolism.</title>
        <authorList>
            <person name="Garcia R."/>
            <person name="Popoff A."/>
            <person name="Bader C.D."/>
            <person name="Loehr J."/>
            <person name="Walesch S."/>
            <person name="Walt C."/>
            <person name="Boldt J."/>
            <person name="Bunk B."/>
            <person name="Haeckl F.J.F.P.J."/>
            <person name="Gunesch A.P."/>
            <person name="Birkelbach J."/>
            <person name="Nuebel U."/>
            <person name="Pietschmann T."/>
            <person name="Bach T."/>
            <person name="Mueller R."/>
        </authorList>
    </citation>
    <scope>NUCLEOTIDE SEQUENCE</scope>
    <source>
        <strain evidence="3">MSr11367</strain>
    </source>
</reference>
<keyword evidence="2" id="KW-0472">Membrane</keyword>
<gene>
    <name evidence="3" type="ORF">LVJ94_15265</name>
</gene>